<evidence type="ECO:0000256" key="2">
    <source>
        <dbReference type="ARBA" id="ARBA00022946"/>
    </source>
</evidence>
<evidence type="ECO:0008006" key="6">
    <source>
        <dbReference type="Google" id="ProtNLM"/>
    </source>
</evidence>
<comment type="similarity">
    <text evidence="1">Belongs to the mTERF family.</text>
</comment>
<evidence type="ECO:0000256" key="4">
    <source>
        <dbReference type="SAM" id="SignalP"/>
    </source>
</evidence>
<dbReference type="InterPro" id="IPR038538">
    <property type="entry name" value="MTERF_sf"/>
</dbReference>
<feature type="compositionally biased region" description="Basic residues" evidence="3">
    <location>
        <begin position="703"/>
        <end position="713"/>
    </location>
</feature>
<name>A0A7S4MYU4_9STRA</name>
<feature type="region of interest" description="Disordered" evidence="3">
    <location>
        <begin position="33"/>
        <end position="98"/>
    </location>
</feature>
<proteinExistence type="inferred from homology"/>
<feature type="region of interest" description="Disordered" evidence="3">
    <location>
        <begin position="701"/>
        <end position="734"/>
    </location>
</feature>
<sequence>MKTWRRGAALPIALIISSERLIEAFQAPFTTTQSGYRRKPSAVRPPSFYSAPDTSGSDLSLDVSSVPAPTKDPKATSTPDIFDQPLAKPDIDEPLPSRAPRVDSALLRFLSAQKKDASLQNEIDGLQSGKALGVITTDLGQSTGTESDQKMKSLEVAKERENEGENFADASWMGRYNGNIIAQQLIAIGAEENEAFKAGQAVQRHILARTARRRIRKFLRERDRMWTKEKGEMQFTNGIVMSEGEEKMQVDKEDQYRCEDVITLFTSKGLNGKDVAAILEHTPSVVTLRTQGSKADSDESIADSSLSSVVNTGNQSAETLEGLMQLVFDDLLSITLSLKRYDARTVLRSCPGLLTKRGSQSAMQVVTLMKSLGVSASSLARDKKALPKLLSRSPAGLFRFVAFLSSEDVRMPVKSIGPFLRRKSTAQLLDEVAPSTMVGSTTNGGENNTNPMWDGLERADSAQSQRKRINSLYRSMASTADILRHDIGVGSLGKMVASYPNVLLLDISSQVVPVTEYLCDQIGIWEEDIPRVLESFPSVLETDKSQMDDVVKYMLSIGISEDSLGPIFRSFPSLLTLDVKNDMEPVVDFVRSIGVSNVGRFVTRLPSVLGYSVEKDLRPKWEYLTKVCRFDQFEVVRFPAYFSYPFERVIKTRYEYLRDVKRAPIQLMSVDEIVRFGDNEFARSVAGDSDEGIAFAAYAETRQKKRSSKKRRKENMDRSKKERMDTISRKQRDR</sequence>
<dbReference type="SMART" id="SM00733">
    <property type="entry name" value="Mterf"/>
    <property type="match status" value="6"/>
</dbReference>
<dbReference type="Gene3D" id="1.25.70.10">
    <property type="entry name" value="Transcription termination factor 3, mitochondrial"/>
    <property type="match status" value="2"/>
</dbReference>
<reference evidence="5" key="1">
    <citation type="submission" date="2021-01" db="EMBL/GenBank/DDBJ databases">
        <authorList>
            <person name="Corre E."/>
            <person name="Pelletier E."/>
            <person name="Niang G."/>
            <person name="Scheremetjew M."/>
            <person name="Finn R."/>
            <person name="Kale V."/>
            <person name="Holt S."/>
            <person name="Cochrane G."/>
            <person name="Meng A."/>
            <person name="Brown T."/>
            <person name="Cohen L."/>
        </authorList>
    </citation>
    <scope>NUCLEOTIDE SEQUENCE</scope>
    <source>
        <strain evidence="5">Isolate 1302-5</strain>
    </source>
</reference>
<evidence type="ECO:0000313" key="5">
    <source>
        <dbReference type="EMBL" id="CAE2254474.1"/>
    </source>
</evidence>
<dbReference type="AlphaFoldDB" id="A0A7S4MYU4"/>
<keyword evidence="2" id="KW-0809">Transit peptide</keyword>
<feature type="signal peptide" evidence="4">
    <location>
        <begin position="1"/>
        <end position="24"/>
    </location>
</feature>
<gene>
    <name evidence="5" type="ORF">OAUR00152_LOCUS23119</name>
</gene>
<accession>A0A7S4MYU4</accession>
<evidence type="ECO:0000256" key="1">
    <source>
        <dbReference type="ARBA" id="ARBA00007692"/>
    </source>
</evidence>
<dbReference type="PANTHER" id="PTHR13068">
    <property type="entry name" value="CGI-12 PROTEIN-RELATED"/>
    <property type="match status" value="1"/>
</dbReference>
<protein>
    <recommendedName>
        <fullName evidence="6">mTERF domain-containing protein, mitochondrial</fullName>
    </recommendedName>
</protein>
<feature type="compositionally biased region" description="Basic and acidic residues" evidence="3">
    <location>
        <begin position="714"/>
        <end position="734"/>
    </location>
</feature>
<organism evidence="5">
    <name type="scientific">Odontella aurita</name>
    <dbReference type="NCBI Taxonomy" id="265563"/>
    <lineage>
        <taxon>Eukaryota</taxon>
        <taxon>Sar</taxon>
        <taxon>Stramenopiles</taxon>
        <taxon>Ochrophyta</taxon>
        <taxon>Bacillariophyta</taxon>
        <taxon>Mediophyceae</taxon>
        <taxon>Biddulphiophycidae</taxon>
        <taxon>Eupodiscales</taxon>
        <taxon>Odontellaceae</taxon>
        <taxon>Odontella</taxon>
    </lineage>
</organism>
<dbReference type="PANTHER" id="PTHR13068:SF151">
    <property type="entry name" value="TRANSCRIPTION TERMINATION FACTOR MTERF9, CHLOROPLASTIC"/>
    <property type="match status" value="1"/>
</dbReference>
<evidence type="ECO:0000256" key="3">
    <source>
        <dbReference type="SAM" id="MobiDB-lite"/>
    </source>
</evidence>
<keyword evidence="4" id="KW-0732">Signal</keyword>
<dbReference type="InterPro" id="IPR003690">
    <property type="entry name" value="MTERF"/>
</dbReference>
<dbReference type="Pfam" id="PF02536">
    <property type="entry name" value="mTERF"/>
    <property type="match status" value="1"/>
</dbReference>
<dbReference type="GO" id="GO:0003676">
    <property type="term" value="F:nucleic acid binding"/>
    <property type="evidence" value="ECO:0007669"/>
    <property type="project" value="InterPro"/>
</dbReference>
<feature type="compositionally biased region" description="Low complexity" evidence="3">
    <location>
        <begin position="57"/>
        <end position="66"/>
    </location>
</feature>
<dbReference type="EMBL" id="HBKQ01033757">
    <property type="protein sequence ID" value="CAE2254474.1"/>
    <property type="molecule type" value="Transcribed_RNA"/>
</dbReference>
<feature type="chain" id="PRO_5030756704" description="mTERF domain-containing protein, mitochondrial" evidence="4">
    <location>
        <begin position="25"/>
        <end position="734"/>
    </location>
</feature>